<dbReference type="HOGENOM" id="CLU_1308683_0_0_9"/>
<dbReference type="Proteomes" id="UP000010880">
    <property type="component" value="Chromosome"/>
</dbReference>
<gene>
    <name evidence="2" type="ordered locus">Halha_1932</name>
</gene>
<evidence type="ECO:0000256" key="1">
    <source>
        <dbReference type="SAM" id="Phobius"/>
    </source>
</evidence>
<dbReference type="STRING" id="748449.Halha_1932"/>
<keyword evidence="1" id="KW-0812">Transmembrane</keyword>
<protein>
    <submittedName>
        <fullName evidence="2">Uncharacterized protein</fullName>
    </submittedName>
</protein>
<keyword evidence="3" id="KW-1185">Reference proteome</keyword>
<dbReference type="KEGG" id="hhl:Halha_1932"/>
<organism evidence="2 3">
    <name type="scientific">Halobacteroides halobius (strain ATCC 35273 / DSM 5150 / MD-1)</name>
    <dbReference type="NCBI Taxonomy" id="748449"/>
    <lineage>
        <taxon>Bacteria</taxon>
        <taxon>Bacillati</taxon>
        <taxon>Bacillota</taxon>
        <taxon>Clostridia</taxon>
        <taxon>Halanaerobiales</taxon>
        <taxon>Halobacteroidaceae</taxon>
        <taxon>Halobacteroides</taxon>
    </lineage>
</organism>
<dbReference type="EMBL" id="CP003359">
    <property type="protein sequence ID" value="AGB41843.1"/>
    <property type="molecule type" value="Genomic_DNA"/>
</dbReference>
<sequence length="210" mass="25004">MKQFYKKRVFLNYALWGLILLILLPYFIDFLIIRSYDLSDKVVYLISYSFMLFSVAFYTIDILFKTICKKLDNSIEIKVKFSTGLNVLYIGLFFLFYVSAFTFHNKELIPFYQQNIMDRIMFFVIAGFFLSLSAKLNQNSILIGNNYFVYKDKTIKLENIIGYKIYTEKRILSRQTIKLLLKNDEELIVKRDIKHKEKLINVLNNKGIHN</sequence>
<keyword evidence="1" id="KW-1133">Transmembrane helix</keyword>
<feature type="transmembrane region" description="Helical" evidence="1">
    <location>
        <begin position="85"/>
        <end position="104"/>
    </location>
</feature>
<dbReference type="RefSeq" id="WP_015327559.1">
    <property type="nucleotide sequence ID" value="NC_019978.1"/>
</dbReference>
<evidence type="ECO:0000313" key="2">
    <source>
        <dbReference type="EMBL" id="AGB41843.1"/>
    </source>
</evidence>
<evidence type="ECO:0000313" key="3">
    <source>
        <dbReference type="Proteomes" id="UP000010880"/>
    </source>
</evidence>
<reference evidence="3" key="1">
    <citation type="submission" date="2012-02" db="EMBL/GenBank/DDBJ databases">
        <title>The complete genome of Halobacteroides halobius DSM 5150.</title>
        <authorList>
            <person name="Lucas S."/>
            <person name="Copeland A."/>
            <person name="Lapidus A."/>
            <person name="Glavina del Rio T."/>
            <person name="Dalin E."/>
            <person name="Tice H."/>
            <person name="Bruce D."/>
            <person name="Goodwin L."/>
            <person name="Pitluck S."/>
            <person name="Peters L."/>
            <person name="Mikhailova N."/>
            <person name="Gu W."/>
            <person name="Kyrpides N."/>
            <person name="Mavromatis K."/>
            <person name="Ivanova N."/>
            <person name="Brettin T."/>
            <person name="Detter J.C."/>
            <person name="Han C."/>
            <person name="Larimer F."/>
            <person name="Land M."/>
            <person name="Hauser L."/>
            <person name="Markowitz V."/>
            <person name="Cheng J.-F."/>
            <person name="Hugenholtz P."/>
            <person name="Woyke T."/>
            <person name="Wu D."/>
            <person name="Tindall B."/>
            <person name="Pomrenke H."/>
            <person name="Brambilla E."/>
            <person name="Klenk H.-P."/>
            <person name="Eisen J.A."/>
        </authorList>
    </citation>
    <scope>NUCLEOTIDE SEQUENCE [LARGE SCALE GENOMIC DNA]</scope>
    <source>
        <strain evidence="3">ATCC 35273 / DSM 5150 / MD-1</strain>
    </source>
</reference>
<keyword evidence="1" id="KW-0472">Membrane</keyword>
<accession>L0KCP9</accession>
<dbReference type="AlphaFoldDB" id="L0KCP9"/>
<feature type="transmembrane region" description="Helical" evidence="1">
    <location>
        <begin position="12"/>
        <end position="33"/>
    </location>
</feature>
<proteinExistence type="predicted"/>
<name>L0KCP9_HALHC</name>
<feature type="transmembrane region" description="Helical" evidence="1">
    <location>
        <begin position="45"/>
        <end position="64"/>
    </location>
</feature>
<feature type="transmembrane region" description="Helical" evidence="1">
    <location>
        <begin position="116"/>
        <end position="134"/>
    </location>
</feature>